<dbReference type="RefSeq" id="WP_386092100.1">
    <property type="nucleotide sequence ID" value="NZ_JBHRXN010000031.1"/>
</dbReference>
<proteinExistence type="predicted"/>
<evidence type="ECO:0000313" key="6">
    <source>
        <dbReference type="Proteomes" id="UP001595741"/>
    </source>
</evidence>
<dbReference type="Proteomes" id="UP001595741">
    <property type="component" value="Unassembled WGS sequence"/>
</dbReference>
<keyword evidence="3" id="KW-0804">Transcription</keyword>
<keyword evidence="1" id="KW-0805">Transcription regulation</keyword>
<sequence length="143" mass="15776">MTTEERFARALHNTARSWRLAVDRRLKDLGIGQAGWMAIATIAKASEPLSQSELASRLGVENPTVVAMVDRLVKAGLLLRQPSPNDRRIKLLALTAQGEQLYLRVRTEADALRLDLLADIDPALLAQVTTLLELLQQRAEQAG</sequence>
<evidence type="ECO:0000256" key="2">
    <source>
        <dbReference type="ARBA" id="ARBA00023125"/>
    </source>
</evidence>
<dbReference type="PANTHER" id="PTHR33164:SF64">
    <property type="entry name" value="TRANSCRIPTIONAL REGULATOR SLYA"/>
    <property type="match status" value="1"/>
</dbReference>
<evidence type="ECO:0000313" key="5">
    <source>
        <dbReference type="EMBL" id="MFC3532921.1"/>
    </source>
</evidence>
<evidence type="ECO:0000259" key="4">
    <source>
        <dbReference type="PROSITE" id="PS50995"/>
    </source>
</evidence>
<dbReference type="Pfam" id="PF01047">
    <property type="entry name" value="MarR"/>
    <property type="match status" value="1"/>
</dbReference>
<dbReference type="EMBL" id="JBHRXN010000031">
    <property type="protein sequence ID" value="MFC3532921.1"/>
    <property type="molecule type" value="Genomic_DNA"/>
</dbReference>
<reference evidence="6" key="1">
    <citation type="journal article" date="2019" name="Int. J. Syst. Evol. Microbiol.">
        <title>The Global Catalogue of Microorganisms (GCM) 10K type strain sequencing project: providing services to taxonomists for standard genome sequencing and annotation.</title>
        <authorList>
            <consortium name="The Broad Institute Genomics Platform"/>
            <consortium name="The Broad Institute Genome Sequencing Center for Infectious Disease"/>
            <person name="Wu L."/>
            <person name="Ma J."/>
        </authorList>
    </citation>
    <scope>NUCLEOTIDE SEQUENCE [LARGE SCALE GENOMIC DNA]</scope>
    <source>
        <strain evidence="6">KCTC 42742</strain>
    </source>
</reference>
<dbReference type="Gene3D" id="1.10.10.10">
    <property type="entry name" value="Winged helix-like DNA-binding domain superfamily/Winged helix DNA-binding domain"/>
    <property type="match status" value="1"/>
</dbReference>
<dbReference type="InterPro" id="IPR000835">
    <property type="entry name" value="HTH_MarR-typ"/>
</dbReference>
<keyword evidence="6" id="KW-1185">Reference proteome</keyword>
<dbReference type="InterPro" id="IPR036388">
    <property type="entry name" value="WH-like_DNA-bd_sf"/>
</dbReference>
<dbReference type="InterPro" id="IPR039422">
    <property type="entry name" value="MarR/SlyA-like"/>
</dbReference>
<protein>
    <submittedName>
        <fullName evidence="5">MarR family winged helix-turn-helix transcriptional regulator</fullName>
    </submittedName>
</protein>
<evidence type="ECO:0000256" key="1">
    <source>
        <dbReference type="ARBA" id="ARBA00023015"/>
    </source>
</evidence>
<dbReference type="SUPFAM" id="SSF46785">
    <property type="entry name" value="Winged helix' DNA-binding domain"/>
    <property type="match status" value="1"/>
</dbReference>
<comment type="caution">
    <text evidence="5">The sequence shown here is derived from an EMBL/GenBank/DDBJ whole genome shotgun (WGS) entry which is preliminary data.</text>
</comment>
<dbReference type="PANTHER" id="PTHR33164">
    <property type="entry name" value="TRANSCRIPTIONAL REGULATOR, MARR FAMILY"/>
    <property type="match status" value="1"/>
</dbReference>
<organism evidence="5 6">
    <name type="scientific">Vogesella facilis</name>
    <dbReference type="NCBI Taxonomy" id="1655232"/>
    <lineage>
        <taxon>Bacteria</taxon>
        <taxon>Pseudomonadati</taxon>
        <taxon>Pseudomonadota</taxon>
        <taxon>Betaproteobacteria</taxon>
        <taxon>Neisseriales</taxon>
        <taxon>Chromobacteriaceae</taxon>
        <taxon>Vogesella</taxon>
    </lineage>
</organism>
<evidence type="ECO:0000256" key="3">
    <source>
        <dbReference type="ARBA" id="ARBA00023163"/>
    </source>
</evidence>
<gene>
    <name evidence="5" type="ORF">ACFOLG_12095</name>
</gene>
<feature type="domain" description="HTH marR-type" evidence="4">
    <location>
        <begin position="4"/>
        <end position="140"/>
    </location>
</feature>
<dbReference type="SMART" id="SM00347">
    <property type="entry name" value="HTH_MARR"/>
    <property type="match status" value="1"/>
</dbReference>
<name>A0ABV7RKH2_9NEIS</name>
<dbReference type="PRINTS" id="PR00598">
    <property type="entry name" value="HTHMARR"/>
</dbReference>
<accession>A0ABV7RKH2</accession>
<keyword evidence="2" id="KW-0238">DNA-binding</keyword>
<dbReference type="InterPro" id="IPR036390">
    <property type="entry name" value="WH_DNA-bd_sf"/>
</dbReference>
<dbReference type="PROSITE" id="PS50995">
    <property type="entry name" value="HTH_MARR_2"/>
    <property type="match status" value="1"/>
</dbReference>